<dbReference type="PANTHER" id="PTHR42760:SF133">
    <property type="entry name" value="3-OXOACYL-[ACYL-CARRIER-PROTEIN] REDUCTASE"/>
    <property type="match status" value="1"/>
</dbReference>
<dbReference type="NCBIfam" id="NF004847">
    <property type="entry name" value="PRK06198.1"/>
    <property type="match status" value="1"/>
</dbReference>
<dbReference type="PRINTS" id="PR00080">
    <property type="entry name" value="SDRFAMILY"/>
</dbReference>
<dbReference type="Proteomes" id="UP000433101">
    <property type="component" value="Unassembled WGS sequence"/>
</dbReference>
<dbReference type="SUPFAM" id="SSF51735">
    <property type="entry name" value="NAD(P)-binding Rossmann-fold domains"/>
    <property type="match status" value="1"/>
</dbReference>
<comment type="similarity">
    <text evidence="1">Belongs to the short-chain dehydrogenases/reductases (SDR) family.</text>
</comment>
<dbReference type="CDD" id="cd05233">
    <property type="entry name" value="SDR_c"/>
    <property type="match status" value="1"/>
</dbReference>
<evidence type="ECO:0000259" key="3">
    <source>
        <dbReference type="SMART" id="SM00822"/>
    </source>
</evidence>
<dbReference type="Pfam" id="PF13561">
    <property type="entry name" value="adh_short_C2"/>
    <property type="match status" value="1"/>
</dbReference>
<dbReference type="EMBL" id="WUMV01000002">
    <property type="protein sequence ID" value="MXN64000.1"/>
    <property type="molecule type" value="Genomic_DNA"/>
</dbReference>
<evidence type="ECO:0000256" key="1">
    <source>
        <dbReference type="ARBA" id="ARBA00006484"/>
    </source>
</evidence>
<evidence type="ECO:0000256" key="2">
    <source>
        <dbReference type="ARBA" id="ARBA00023002"/>
    </source>
</evidence>
<gene>
    <name evidence="4" type="ORF">GR183_03705</name>
</gene>
<proteinExistence type="inferred from homology"/>
<reference evidence="4 5" key="1">
    <citation type="submission" date="2019-12" db="EMBL/GenBank/DDBJ databases">
        <authorList>
            <person name="Li M."/>
        </authorList>
    </citation>
    <scope>NUCLEOTIDE SEQUENCE [LARGE SCALE GENOMIC DNA]</scope>
    <source>
        <strain evidence="4 5">GBMRC 2046</strain>
    </source>
</reference>
<accession>A0A7X3LS01</accession>
<dbReference type="RefSeq" id="WP_160774268.1">
    <property type="nucleotide sequence ID" value="NZ_WUMV01000002.1"/>
</dbReference>
<dbReference type="PRINTS" id="PR00081">
    <property type="entry name" value="GDHRDH"/>
</dbReference>
<dbReference type="GO" id="GO:0048038">
    <property type="term" value="F:quinone binding"/>
    <property type="evidence" value="ECO:0007669"/>
    <property type="project" value="TreeGrafter"/>
</dbReference>
<feature type="domain" description="Ketoreductase" evidence="3">
    <location>
        <begin position="7"/>
        <end position="193"/>
    </location>
</feature>
<keyword evidence="5" id="KW-1185">Reference proteome</keyword>
<dbReference type="FunFam" id="3.40.50.720:FF:000084">
    <property type="entry name" value="Short-chain dehydrogenase reductase"/>
    <property type="match status" value="1"/>
</dbReference>
<dbReference type="AlphaFoldDB" id="A0A7X3LS01"/>
<organism evidence="4 5">
    <name type="scientific">Stappia sediminis</name>
    <dbReference type="NCBI Taxonomy" id="2692190"/>
    <lineage>
        <taxon>Bacteria</taxon>
        <taxon>Pseudomonadati</taxon>
        <taxon>Pseudomonadota</taxon>
        <taxon>Alphaproteobacteria</taxon>
        <taxon>Hyphomicrobiales</taxon>
        <taxon>Stappiaceae</taxon>
        <taxon>Stappia</taxon>
    </lineage>
</organism>
<dbReference type="InterPro" id="IPR057326">
    <property type="entry name" value="KR_dom"/>
</dbReference>
<dbReference type="InterPro" id="IPR002347">
    <property type="entry name" value="SDR_fam"/>
</dbReference>
<sequence>MNRLDGKIAIVTGGTQGLGAAIARQFAAAGAAGLVTCGRTSDKGQAVAEDISSAHGIRVEFVTADLGRVEDCSNVIETADILFGRIDILVNAAGITDRGNLLNTSPELFDRMFAVNTRAPFFLMQGAAKVMIREGTEGAIVNIGSTSERAGQPFIAPYCASKGALATLTRNSGYALMRNRIRVNQLDIGWMASDGEDLTQRTYHKADADWLDKAAAAQPFGRLLDPAEVARAVAFLASNDSGMMTGAVIHFDQSVWGGYDAAPPVPAEPLSP</sequence>
<dbReference type="PANTHER" id="PTHR42760">
    <property type="entry name" value="SHORT-CHAIN DEHYDROGENASES/REDUCTASES FAMILY MEMBER"/>
    <property type="match status" value="1"/>
</dbReference>
<comment type="caution">
    <text evidence="4">The sequence shown here is derived from an EMBL/GenBank/DDBJ whole genome shotgun (WGS) entry which is preliminary data.</text>
</comment>
<dbReference type="GO" id="GO:0006633">
    <property type="term" value="P:fatty acid biosynthetic process"/>
    <property type="evidence" value="ECO:0007669"/>
    <property type="project" value="TreeGrafter"/>
</dbReference>
<dbReference type="InterPro" id="IPR036291">
    <property type="entry name" value="NAD(P)-bd_dom_sf"/>
</dbReference>
<evidence type="ECO:0000313" key="4">
    <source>
        <dbReference type="EMBL" id="MXN64000.1"/>
    </source>
</evidence>
<evidence type="ECO:0000313" key="5">
    <source>
        <dbReference type="Proteomes" id="UP000433101"/>
    </source>
</evidence>
<name>A0A7X3LS01_9HYPH</name>
<keyword evidence="2" id="KW-0560">Oxidoreductase</keyword>
<dbReference type="SMART" id="SM00822">
    <property type="entry name" value="PKS_KR"/>
    <property type="match status" value="1"/>
</dbReference>
<protein>
    <submittedName>
        <fullName evidence="4">SDR family oxidoreductase</fullName>
    </submittedName>
</protein>
<dbReference type="Gene3D" id="3.40.50.720">
    <property type="entry name" value="NAD(P)-binding Rossmann-like Domain"/>
    <property type="match status" value="1"/>
</dbReference>
<dbReference type="GO" id="GO:0016616">
    <property type="term" value="F:oxidoreductase activity, acting on the CH-OH group of donors, NAD or NADP as acceptor"/>
    <property type="evidence" value="ECO:0007669"/>
    <property type="project" value="TreeGrafter"/>
</dbReference>